<keyword evidence="3" id="KW-1005">Bacterial flagellum biogenesis</keyword>
<dbReference type="Pfam" id="PF05400">
    <property type="entry name" value="FliT"/>
    <property type="match status" value="1"/>
</dbReference>
<protein>
    <recommendedName>
        <fullName evidence="5">Flagellar protein FliT</fullName>
    </recommendedName>
</protein>
<keyword evidence="7" id="KW-0282">Flagellum</keyword>
<evidence type="ECO:0000256" key="1">
    <source>
        <dbReference type="ARBA" id="ARBA00004514"/>
    </source>
</evidence>
<dbReference type="Proteomes" id="UP000319502">
    <property type="component" value="Unassembled WGS sequence"/>
</dbReference>
<keyword evidence="2" id="KW-0963">Cytoplasm</keyword>
<dbReference type="AlphaFoldDB" id="A0A557QZD0"/>
<evidence type="ECO:0000256" key="3">
    <source>
        <dbReference type="ARBA" id="ARBA00022795"/>
    </source>
</evidence>
<keyword evidence="4" id="KW-0143">Chaperone</keyword>
<keyword evidence="7" id="KW-0969">Cilium</keyword>
<dbReference type="Gene3D" id="1.20.58.380">
    <property type="entry name" value="Flagellar protein flit"/>
    <property type="match status" value="1"/>
</dbReference>
<comment type="caution">
    <text evidence="7">The sequence shown here is derived from an EMBL/GenBank/DDBJ whole genome shotgun (WGS) entry which is preliminary data.</text>
</comment>
<proteinExistence type="predicted"/>
<evidence type="ECO:0000313" key="7">
    <source>
        <dbReference type="EMBL" id="TVO58265.1"/>
    </source>
</evidence>
<gene>
    <name evidence="7" type="ORF">FHP91_06030</name>
</gene>
<reference evidence="7 8" key="1">
    <citation type="submission" date="2019-07" db="EMBL/GenBank/DDBJ databases">
        <title>The pathways for chlorine oxyanion respiration interact through the shared metabolite chlorate.</title>
        <authorList>
            <person name="Barnum T.P."/>
            <person name="Cheng Y."/>
            <person name="Hill K.A."/>
            <person name="Lucas L.N."/>
            <person name="Carlson H.K."/>
            <person name="Coates J.D."/>
        </authorList>
    </citation>
    <scope>NUCLEOTIDE SEQUENCE [LARGE SCALE GENOMIC DNA]</scope>
    <source>
        <strain evidence="7 8">SFB-3</strain>
    </source>
</reference>
<comment type="subcellular location">
    <subcellularLocation>
        <location evidence="1">Cytoplasm</location>
        <location evidence="1">Cytosol</location>
    </subcellularLocation>
</comment>
<dbReference type="EMBL" id="VMNK01000004">
    <property type="protein sequence ID" value="TVO58265.1"/>
    <property type="molecule type" value="Genomic_DNA"/>
</dbReference>
<dbReference type="RefSeq" id="WP_144308736.1">
    <property type="nucleotide sequence ID" value="NZ_VMNK01000004.1"/>
</dbReference>
<keyword evidence="8" id="KW-1185">Reference proteome</keyword>
<feature type="region of interest" description="Disordered" evidence="6">
    <location>
        <begin position="82"/>
        <end position="103"/>
    </location>
</feature>
<sequence>MTAPITDFTRLAATLEALSSAAEKGDWEQMSTLQTQQEQLLETIRQRPRAPQDRSQTAALAAVIERALASIRAAQPHIDTLRQHTKNEMAGTNNHRKLSQSYR</sequence>
<keyword evidence="7" id="KW-0966">Cell projection</keyword>
<feature type="compositionally biased region" description="Basic residues" evidence="6">
    <location>
        <begin position="94"/>
        <end position="103"/>
    </location>
</feature>
<evidence type="ECO:0000256" key="4">
    <source>
        <dbReference type="ARBA" id="ARBA00023186"/>
    </source>
</evidence>
<evidence type="ECO:0000313" key="8">
    <source>
        <dbReference type="Proteomes" id="UP000319502"/>
    </source>
</evidence>
<dbReference type="InterPro" id="IPR008622">
    <property type="entry name" value="FliT"/>
</dbReference>
<accession>A0A557QZD0</accession>
<evidence type="ECO:0000256" key="6">
    <source>
        <dbReference type="SAM" id="MobiDB-lite"/>
    </source>
</evidence>
<name>A0A557QZD0_9RHOO</name>
<dbReference type="GO" id="GO:0044781">
    <property type="term" value="P:bacterial-type flagellum organization"/>
    <property type="evidence" value="ECO:0007669"/>
    <property type="project" value="UniProtKB-KW"/>
</dbReference>
<organism evidence="7 8">
    <name type="scientific">Denitromonas halophila</name>
    <dbReference type="NCBI Taxonomy" id="1629404"/>
    <lineage>
        <taxon>Bacteria</taxon>
        <taxon>Pseudomonadati</taxon>
        <taxon>Pseudomonadota</taxon>
        <taxon>Betaproteobacteria</taxon>
        <taxon>Rhodocyclales</taxon>
        <taxon>Zoogloeaceae</taxon>
        <taxon>Denitromonas</taxon>
    </lineage>
</organism>
<evidence type="ECO:0000256" key="5">
    <source>
        <dbReference type="ARBA" id="ARBA00093797"/>
    </source>
</evidence>
<evidence type="ECO:0000256" key="2">
    <source>
        <dbReference type="ARBA" id="ARBA00022490"/>
    </source>
</evidence>